<feature type="transmembrane region" description="Helical" evidence="1">
    <location>
        <begin position="7"/>
        <end position="31"/>
    </location>
</feature>
<keyword evidence="3" id="KW-1185">Reference proteome</keyword>
<accession>A0A4Q4KL47</accession>
<sequence length="947" mass="111136">MRNPFSYLLQIKSFTFFTALFVSIFLLQLLYQNSSFELVEMHKLIISQATADGISIQSRVDLFYGLIFKLIALLLINLSIFHFVFQRIKIQKQQESVLLLLSSIGISITLIQVIGVETEMLIYLISFLLFYKIIIYGFANSGIKSFKIFKAEVLSNSILSYGFLVYFAVLYLTGTEHFLLVYVFSVFFLTIVFLIINQFSKLTFRQINHLFIPLIFLSLLSFLAIELVILQYQKGYDFLGYRKLYLLLFTLSLIVFYGFIYFKKKKLKNTTFIFRRYLSPSIIIAYCLLIYYFPIIQQNTELFELGNPANAIMRIFRFGEIPFVDFMSSHMFAEQWYGIIYSLIFGYNNELDFQIYFFFNRLMFLLVVYFVLNKLFKRPAFSLLFVLAFPFLTEVFSNDLIYCILPFFIIQQILKESKTKLYFFLFASVILLIVWKIDAGYAALISSFFYFLFLTITKTISIQWKHLFKGFFIAIAIILGLLIVAILLRGGGTILENFRVALHYVSGNQAHGYSEIAYKYPHQFYISYFFLPLISVISILYIVFRLWKKVELLNISKSDVLILHTSLFFFLISLANAQRGIVRHGYAENNDGAVITTFYFALTLLIVFLLRNYVVKNRLTLFYIGCFSLFLIFRFFPYQPEFGTFDKAIKKNAFITLNVDIAAKTELRRTKPNHGFYASELRDFKNFLEDNLTGKETFLDFSNTPMLYYYSGKEVPGYFCQNLQNSVDDFSQLHLLNAVNPQDVPVVVFSSYPKSWFDETDGIPNSMRYYLVAEYIYKNYEPYSIISEKRIWIAKDFKIKNDYLALKDSVSKSPEVYNYKKTAHYIHDFYQRNSFEDLETIQEWKTQLADPISIRDLANNNSHAYLLFEFNDDFDKTTKSLILQDSLGNKLDLFKFEINKELGNKYMIRISNSYHWHNGNATFFELENGNSSALKSVTLYKDTRFEN</sequence>
<name>A0A4Q4KL47_9FLAO</name>
<dbReference type="AlphaFoldDB" id="A0A4Q4KL47"/>
<feature type="transmembrane region" description="Helical" evidence="1">
    <location>
        <begin position="274"/>
        <end position="293"/>
    </location>
</feature>
<evidence type="ECO:0000313" key="2">
    <source>
        <dbReference type="EMBL" id="RYM34101.1"/>
    </source>
</evidence>
<evidence type="ECO:0000313" key="3">
    <source>
        <dbReference type="Proteomes" id="UP000293952"/>
    </source>
</evidence>
<feature type="transmembrane region" description="Helical" evidence="1">
    <location>
        <begin position="151"/>
        <end position="173"/>
    </location>
</feature>
<dbReference type="OrthoDB" id="1465952at2"/>
<protein>
    <submittedName>
        <fullName evidence="2">Uncharacterized protein</fullName>
    </submittedName>
</protein>
<proteinExistence type="predicted"/>
<keyword evidence="1" id="KW-1133">Transmembrane helix</keyword>
<feature type="transmembrane region" description="Helical" evidence="1">
    <location>
        <begin position="179"/>
        <end position="199"/>
    </location>
</feature>
<feature type="transmembrane region" description="Helical" evidence="1">
    <location>
        <begin position="466"/>
        <end position="488"/>
    </location>
</feature>
<dbReference type="EMBL" id="SETE01000003">
    <property type="protein sequence ID" value="RYM34101.1"/>
    <property type="molecule type" value="Genomic_DNA"/>
</dbReference>
<dbReference type="RefSeq" id="WP_130093542.1">
    <property type="nucleotide sequence ID" value="NZ_SETE01000003.1"/>
</dbReference>
<feature type="transmembrane region" description="Helical" evidence="1">
    <location>
        <begin position="211"/>
        <end position="232"/>
    </location>
</feature>
<feature type="transmembrane region" description="Helical" evidence="1">
    <location>
        <begin position="421"/>
        <end position="454"/>
    </location>
</feature>
<feature type="transmembrane region" description="Helical" evidence="1">
    <location>
        <begin position="593"/>
        <end position="614"/>
    </location>
</feature>
<keyword evidence="1" id="KW-0812">Transmembrane</keyword>
<feature type="transmembrane region" description="Helical" evidence="1">
    <location>
        <begin position="97"/>
        <end position="114"/>
    </location>
</feature>
<feature type="transmembrane region" description="Helical" evidence="1">
    <location>
        <begin position="384"/>
        <end position="409"/>
    </location>
</feature>
<gene>
    <name evidence="2" type="ORF">ERX46_09075</name>
</gene>
<feature type="transmembrane region" description="Helical" evidence="1">
    <location>
        <begin position="353"/>
        <end position="372"/>
    </location>
</feature>
<reference evidence="2 3" key="1">
    <citation type="submission" date="2019-02" db="EMBL/GenBank/DDBJ databases">
        <title>Genome sequence of the sea-ice species Brumimicrobium glaciale.</title>
        <authorList>
            <person name="Bowman J.P."/>
        </authorList>
    </citation>
    <scope>NUCLEOTIDE SEQUENCE [LARGE SCALE GENOMIC DNA]</scope>
    <source>
        <strain evidence="2 3">IC156</strain>
    </source>
</reference>
<feature type="transmembrane region" description="Helical" evidence="1">
    <location>
        <begin position="120"/>
        <end position="139"/>
    </location>
</feature>
<feature type="transmembrane region" description="Helical" evidence="1">
    <location>
        <begin position="621"/>
        <end position="638"/>
    </location>
</feature>
<dbReference type="Proteomes" id="UP000293952">
    <property type="component" value="Unassembled WGS sequence"/>
</dbReference>
<feature type="transmembrane region" description="Helical" evidence="1">
    <location>
        <begin position="559"/>
        <end position="581"/>
    </location>
</feature>
<evidence type="ECO:0000256" key="1">
    <source>
        <dbReference type="SAM" id="Phobius"/>
    </source>
</evidence>
<feature type="transmembrane region" description="Helical" evidence="1">
    <location>
        <begin position="525"/>
        <end position="547"/>
    </location>
</feature>
<feature type="transmembrane region" description="Helical" evidence="1">
    <location>
        <begin position="62"/>
        <end position="85"/>
    </location>
</feature>
<keyword evidence="1" id="KW-0472">Membrane</keyword>
<comment type="caution">
    <text evidence="2">The sequence shown here is derived from an EMBL/GenBank/DDBJ whole genome shotgun (WGS) entry which is preliminary data.</text>
</comment>
<organism evidence="2 3">
    <name type="scientific">Brumimicrobium glaciale</name>
    <dbReference type="NCBI Taxonomy" id="200475"/>
    <lineage>
        <taxon>Bacteria</taxon>
        <taxon>Pseudomonadati</taxon>
        <taxon>Bacteroidota</taxon>
        <taxon>Flavobacteriia</taxon>
        <taxon>Flavobacteriales</taxon>
        <taxon>Crocinitomicaceae</taxon>
        <taxon>Brumimicrobium</taxon>
    </lineage>
</organism>
<feature type="transmembrane region" description="Helical" evidence="1">
    <location>
        <begin position="244"/>
        <end position="262"/>
    </location>
</feature>